<dbReference type="InterPro" id="IPR006050">
    <property type="entry name" value="DNA_photolyase_N"/>
</dbReference>
<dbReference type="Pfam" id="PF00875">
    <property type="entry name" value="DNA_photolyase"/>
    <property type="match status" value="1"/>
</dbReference>
<dbReference type="SUPFAM" id="SSF52425">
    <property type="entry name" value="Cryptochrome/photolyase, N-terminal domain"/>
    <property type="match status" value="1"/>
</dbReference>
<keyword evidence="1" id="KW-0812">Transmembrane</keyword>
<evidence type="ECO:0000259" key="2">
    <source>
        <dbReference type="PROSITE" id="PS51645"/>
    </source>
</evidence>
<evidence type="ECO:0000256" key="1">
    <source>
        <dbReference type="SAM" id="Phobius"/>
    </source>
</evidence>
<organism evidence="3 4">
    <name type="scientific">Castilleja foliolosa</name>
    <dbReference type="NCBI Taxonomy" id="1961234"/>
    <lineage>
        <taxon>Eukaryota</taxon>
        <taxon>Viridiplantae</taxon>
        <taxon>Streptophyta</taxon>
        <taxon>Embryophyta</taxon>
        <taxon>Tracheophyta</taxon>
        <taxon>Spermatophyta</taxon>
        <taxon>Magnoliopsida</taxon>
        <taxon>eudicotyledons</taxon>
        <taxon>Gunneridae</taxon>
        <taxon>Pentapetalae</taxon>
        <taxon>asterids</taxon>
        <taxon>lamiids</taxon>
        <taxon>Lamiales</taxon>
        <taxon>Orobanchaceae</taxon>
        <taxon>Pedicularideae</taxon>
        <taxon>Castillejinae</taxon>
        <taxon>Castilleja</taxon>
    </lineage>
</organism>
<dbReference type="PANTHER" id="PTHR11455">
    <property type="entry name" value="CRYPTOCHROME"/>
    <property type="match status" value="1"/>
</dbReference>
<gene>
    <name evidence="3" type="primary">PHR2_4</name>
    <name evidence="3" type="ORF">CASFOL_039007</name>
</gene>
<dbReference type="AlphaFoldDB" id="A0ABD3BKK0"/>
<keyword evidence="3" id="KW-0456">Lyase</keyword>
<accession>A0ABD3BKK0</accession>
<protein>
    <submittedName>
        <fullName evidence="3">1,3-beta-glucanosyltransferase</fullName>
        <ecNumber evidence="3">4.1.99.3</ecNumber>
    </submittedName>
</protein>
<dbReference type="InterPro" id="IPR002081">
    <property type="entry name" value="Cryptochrome/DNA_photolyase_1"/>
</dbReference>
<dbReference type="InterPro" id="IPR036155">
    <property type="entry name" value="Crypto/Photolyase_N_sf"/>
</dbReference>
<proteinExistence type="predicted"/>
<keyword evidence="1" id="KW-0472">Membrane</keyword>
<dbReference type="InterPro" id="IPR014729">
    <property type="entry name" value="Rossmann-like_a/b/a_fold"/>
</dbReference>
<name>A0ABD3BKK0_9LAMI</name>
<keyword evidence="1" id="KW-1133">Transmembrane helix</keyword>
<dbReference type="PANTHER" id="PTHR11455:SF2">
    <property type="entry name" value="BLUE-LIGHT PHOTORECEPTOR PHR2"/>
    <property type="match status" value="1"/>
</dbReference>
<dbReference type="GO" id="GO:0003904">
    <property type="term" value="F:deoxyribodipyrimidine photo-lyase activity"/>
    <property type="evidence" value="ECO:0007669"/>
    <property type="project" value="UniProtKB-EC"/>
</dbReference>
<dbReference type="Proteomes" id="UP001632038">
    <property type="component" value="Unassembled WGS sequence"/>
</dbReference>
<reference evidence="4" key="1">
    <citation type="journal article" date="2024" name="IScience">
        <title>Strigolactones Initiate the Formation of Haustorium-like Structures in Castilleja.</title>
        <authorList>
            <person name="Buerger M."/>
            <person name="Peterson D."/>
            <person name="Chory J."/>
        </authorList>
    </citation>
    <scope>NUCLEOTIDE SEQUENCE [LARGE SCALE GENOMIC DNA]</scope>
</reference>
<evidence type="ECO:0000313" key="3">
    <source>
        <dbReference type="EMBL" id="KAL3617260.1"/>
    </source>
</evidence>
<dbReference type="Gene3D" id="1.25.40.80">
    <property type="match status" value="1"/>
</dbReference>
<sequence>MSVRIDGSLPSIRIQPGGLLLILLTRLHILFFVFKRGPYRATFLLEYVSDLRKNLQYRGTDLVVRVGRPETVLLEVVKAVGADAVYMHREVSHDEVKAEEKIEEAMKDEGIEVKYYWGSTLYHLEDLPLELTQMPTNYGGFKDKVKGLEVRKTIEGSDKLKGLPKKGGVDPGEIPSLADLGLNRTRQWGRSKMLRLYEGWIEILKIQKFRRLAMMEFEEGELGDLEFGEKSAEIGVCMMMVSLHMTWCFLLV</sequence>
<comment type="caution">
    <text evidence="3">The sequence shown here is derived from an EMBL/GenBank/DDBJ whole genome shotgun (WGS) entry which is preliminary data.</text>
</comment>
<dbReference type="EC" id="4.1.99.3" evidence="3"/>
<feature type="domain" description="Photolyase/cryptochrome alpha/beta" evidence="2">
    <location>
        <begin position="1"/>
        <end position="121"/>
    </location>
</feature>
<keyword evidence="4" id="KW-1185">Reference proteome</keyword>
<dbReference type="EMBL" id="JAVIJP010000086">
    <property type="protein sequence ID" value="KAL3617260.1"/>
    <property type="molecule type" value="Genomic_DNA"/>
</dbReference>
<dbReference type="Gene3D" id="3.40.50.620">
    <property type="entry name" value="HUPs"/>
    <property type="match status" value="1"/>
</dbReference>
<evidence type="ECO:0000313" key="4">
    <source>
        <dbReference type="Proteomes" id="UP001632038"/>
    </source>
</evidence>
<feature type="transmembrane region" description="Helical" evidence="1">
    <location>
        <begin position="12"/>
        <end position="34"/>
    </location>
</feature>
<dbReference type="PROSITE" id="PS51645">
    <property type="entry name" value="PHR_CRY_ALPHA_BETA"/>
    <property type="match status" value="1"/>
</dbReference>